<dbReference type="AlphaFoldDB" id="K2G3X2"/>
<organism evidence="1">
    <name type="scientific">uncultured bacterium</name>
    <name type="common">gcode 4</name>
    <dbReference type="NCBI Taxonomy" id="1234023"/>
    <lineage>
        <taxon>Bacteria</taxon>
        <taxon>environmental samples</taxon>
    </lineage>
</organism>
<comment type="caution">
    <text evidence="1">The sequence shown here is derived from an EMBL/GenBank/DDBJ whole genome shotgun (WGS) entry which is preliminary data.</text>
</comment>
<protein>
    <submittedName>
        <fullName evidence="1">Uncharacterized protein</fullName>
    </submittedName>
</protein>
<gene>
    <name evidence="1" type="ORF">ACD_2C00250G0004</name>
</gene>
<accession>K2G3X2</accession>
<proteinExistence type="predicted"/>
<name>K2G3X2_9BACT</name>
<dbReference type="EMBL" id="AMFJ01000250">
    <property type="protein sequence ID" value="EKE29007.1"/>
    <property type="molecule type" value="Genomic_DNA"/>
</dbReference>
<sequence>MIYSIRSAWSDWSGMLSRKANDQAEYLGRSISARERAVGETSIVLSSSAPASILTAQSISKGFAKEIKTIMTPHLWTEEKNVWNIDRASELIMKYRWMQLLILVAEPEALFKISEKLWYLWWCSRLWFLDFIRFPMWESSSEEIEKPKWLCEDWIDWHWFNLFS</sequence>
<evidence type="ECO:0000313" key="1">
    <source>
        <dbReference type="EMBL" id="EKE29007.1"/>
    </source>
</evidence>
<reference evidence="1" key="1">
    <citation type="journal article" date="2012" name="Science">
        <title>Fermentation, hydrogen, and sulfur metabolism in multiple uncultivated bacterial phyla.</title>
        <authorList>
            <person name="Wrighton K.C."/>
            <person name="Thomas B.C."/>
            <person name="Sharon I."/>
            <person name="Miller C.S."/>
            <person name="Castelle C.J."/>
            <person name="VerBerkmoes N.C."/>
            <person name="Wilkins M.J."/>
            <person name="Hettich R.L."/>
            <person name="Lipton M.S."/>
            <person name="Williams K.H."/>
            <person name="Long P.E."/>
            <person name="Banfield J.F."/>
        </authorList>
    </citation>
    <scope>NUCLEOTIDE SEQUENCE [LARGE SCALE GENOMIC DNA]</scope>
</reference>